<evidence type="ECO:0000256" key="3">
    <source>
        <dbReference type="ARBA" id="ARBA00022692"/>
    </source>
</evidence>
<name>A0A3P6GN19_MESCO</name>
<protein>
    <recommendedName>
        <fullName evidence="6">Anoctamin</fullName>
    </recommendedName>
</protein>
<dbReference type="AlphaFoldDB" id="A0A3P6GN19"/>
<evidence type="ECO:0000256" key="4">
    <source>
        <dbReference type="ARBA" id="ARBA00022989"/>
    </source>
</evidence>
<dbReference type="InterPro" id="IPR007632">
    <property type="entry name" value="Anoctamin"/>
</dbReference>
<feature type="domain" description="Anoctamin transmembrane" evidence="7">
    <location>
        <begin position="113"/>
        <end position="150"/>
    </location>
</feature>
<sequence length="215" mass="24294">MRKRLKPECGGELQEFCIEDFDDFEGIQDEETFFTSSERQVIVRYYLMSLRAMENDAWDDHIKFSHGQAIMPVLLAAGKVATIFPLHDRNALSTLHSLWVRGFTHRQPLDLVAEYFGVKIALYFAWLGHYTTALLFPAVFGLLCWALLPAGLFRTSLTSFSDEMRRRQAIAQDRAVWRCVEQSLGTLVAGSRVVEGGMSVLAVVVSVDGDLRRSA</sequence>
<dbReference type="GO" id="GO:0005886">
    <property type="term" value="C:plasma membrane"/>
    <property type="evidence" value="ECO:0007669"/>
    <property type="project" value="TreeGrafter"/>
</dbReference>
<evidence type="ECO:0000256" key="2">
    <source>
        <dbReference type="ARBA" id="ARBA00009671"/>
    </source>
</evidence>
<evidence type="ECO:0000313" key="9">
    <source>
        <dbReference type="Proteomes" id="UP000267029"/>
    </source>
</evidence>
<dbReference type="GO" id="GO:0005254">
    <property type="term" value="F:chloride channel activity"/>
    <property type="evidence" value="ECO:0007669"/>
    <property type="project" value="TreeGrafter"/>
</dbReference>
<comment type="caution">
    <text evidence="6">Lacks conserved residue(s) required for the propagation of feature annotation.</text>
</comment>
<dbReference type="Proteomes" id="UP000267029">
    <property type="component" value="Unassembled WGS sequence"/>
</dbReference>
<evidence type="ECO:0000313" key="8">
    <source>
        <dbReference type="EMBL" id="VDD76202.1"/>
    </source>
</evidence>
<feature type="transmembrane region" description="Helical" evidence="6">
    <location>
        <begin position="134"/>
        <end position="157"/>
    </location>
</feature>
<dbReference type="InterPro" id="IPR049452">
    <property type="entry name" value="Anoctamin_TM"/>
</dbReference>
<dbReference type="PANTHER" id="PTHR12308">
    <property type="entry name" value="ANOCTAMIN"/>
    <property type="match status" value="1"/>
</dbReference>
<keyword evidence="5 6" id="KW-0472">Membrane</keyword>
<accession>A0A3P6GN19</accession>
<dbReference type="OrthoDB" id="296386at2759"/>
<dbReference type="EMBL" id="UXSR01000341">
    <property type="protein sequence ID" value="VDD76202.1"/>
    <property type="molecule type" value="Genomic_DNA"/>
</dbReference>
<evidence type="ECO:0000256" key="5">
    <source>
        <dbReference type="ARBA" id="ARBA00023136"/>
    </source>
</evidence>
<dbReference type="STRING" id="53468.A0A3P6GN19"/>
<dbReference type="PANTHER" id="PTHR12308:SF51">
    <property type="entry name" value="ANOCTAMIN-8"/>
    <property type="match status" value="1"/>
</dbReference>
<comment type="subcellular location">
    <subcellularLocation>
        <location evidence="1 6">Membrane</location>
        <topology evidence="1 6">Multi-pass membrane protein</topology>
    </subcellularLocation>
</comment>
<proteinExistence type="inferred from homology"/>
<reference evidence="8 9" key="1">
    <citation type="submission" date="2018-10" db="EMBL/GenBank/DDBJ databases">
        <authorList>
            <consortium name="Pathogen Informatics"/>
        </authorList>
    </citation>
    <scope>NUCLEOTIDE SEQUENCE [LARGE SCALE GENOMIC DNA]</scope>
</reference>
<gene>
    <name evidence="8" type="ORF">MCOS_LOCUS2205</name>
</gene>
<feature type="transmembrane region" description="Helical" evidence="6">
    <location>
        <begin position="111"/>
        <end position="128"/>
    </location>
</feature>
<keyword evidence="9" id="KW-1185">Reference proteome</keyword>
<organism evidence="8 9">
    <name type="scientific">Mesocestoides corti</name>
    <name type="common">Flatworm</name>
    <dbReference type="NCBI Taxonomy" id="53468"/>
    <lineage>
        <taxon>Eukaryota</taxon>
        <taxon>Metazoa</taxon>
        <taxon>Spiralia</taxon>
        <taxon>Lophotrochozoa</taxon>
        <taxon>Platyhelminthes</taxon>
        <taxon>Cestoda</taxon>
        <taxon>Eucestoda</taxon>
        <taxon>Cyclophyllidea</taxon>
        <taxon>Mesocestoididae</taxon>
        <taxon>Mesocestoides</taxon>
    </lineage>
</organism>
<keyword evidence="3 6" id="KW-0812">Transmembrane</keyword>
<dbReference type="Pfam" id="PF04547">
    <property type="entry name" value="Anoctamin"/>
    <property type="match status" value="1"/>
</dbReference>
<evidence type="ECO:0000256" key="6">
    <source>
        <dbReference type="RuleBase" id="RU280814"/>
    </source>
</evidence>
<evidence type="ECO:0000259" key="7">
    <source>
        <dbReference type="Pfam" id="PF04547"/>
    </source>
</evidence>
<keyword evidence="4 6" id="KW-1133">Transmembrane helix</keyword>
<comment type="similarity">
    <text evidence="2 6">Belongs to the anoctamin family.</text>
</comment>
<evidence type="ECO:0000256" key="1">
    <source>
        <dbReference type="ARBA" id="ARBA00004141"/>
    </source>
</evidence>